<accession>A0A0F7PBS2</accession>
<keyword evidence="5" id="KW-1185">Reference proteome</keyword>
<name>A0A0F7PBS2_9EURY</name>
<evidence type="ECO:0000313" key="3">
    <source>
        <dbReference type="EMBL" id="ALG81495.1"/>
    </source>
</evidence>
<dbReference type="Pfam" id="PF23955">
    <property type="entry name" value="DUF7284"/>
    <property type="match status" value="1"/>
</dbReference>
<reference evidence="3 4" key="3">
    <citation type="journal article" date="2016" name="Stand. Genomic Sci.">
        <title>Complete genome sequence of 'Halanaeroarchaeum sulfurireducens' M27-SA2, a sulfur-reducing and acetate-oxidizing haloarchaeon from the deep-sea hypersaline anoxic lake Medee.</title>
        <authorList>
            <person name="Messina E."/>
            <person name="Sorokin D.Y."/>
            <person name="Kublanov I.V."/>
            <person name="Toshchakov S."/>
            <person name="Lopatina A."/>
            <person name="Arcadi E."/>
            <person name="Smedile F."/>
            <person name="La Spada G."/>
            <person name="La Cono V."/>
            <person name="Yakimov M.M."/>
        </authorList>
    </citation>
    <scope>NUCLEOTIDE SEQUENCE [LARGE SCALE GENOMIC DNA]</scope>
    <source>
        <strain evidence="3 4">M27-SA2</strain>
    </source>
</reference>
<dbReference type="KEGG" id="hsf:HLASA_0594"/>
<dbReference type="AlphaFoldDB" id="A0A0F7PBS2"/>
<dbReference type="Proteomes" id="UP000060390">
    <property type="component" value="Chromosome"/>
</dbReference>
<dbReference type="Proteomes" id="UP000069906">
    <property type="component" value="Chromosome"/>
</dbReference>
<dbReference type="STRING" id="1604004.HLASA_0594"/>
<protein>
    <submittedName>
        <fullName evidence="2">Uncharacterized protein</fullName>
    </submittedName>
</protein>
<dbReference type="InterPro" id="IPR055708">
    <property type="entry name" value="DUF7284"/>
</dbReference>
<reference evidence="2 5" key="1">
    <citation type="journal article" date="2015" name="ISME J.">
        <title>Elemental sulfur and acetate can support life of a novel strictly anaerobic haloarchaeon.</title>
        <authorList>
            <person name="Sorokin D.Y."/>
            <person name="Kublanov I.V."/>
            <person name="Gavrilov S.N."/>
            <person name="Rojo D."/>
            <person name="Roman P."/>
            <person name="Golyshin P.N."/>
            <person name="Slepak V.Z."/>
            <person name="Smedile F."/>
            <person name="Ferrer M."/>
            <person name="Messina E."/>
            <person name="La Cono V."/>
            <person name="Yakimov M.M."/>
        </authorList>
    </citation>
    <scope>NUCLEOTIDE SEQUENCE [LARGE SCALE GENOMIC DNA]</scope>
    <source>
        <strain evidence="2 5">HSR2</strain>
    </source>
</reference>
<dbReference type="KEGG" id="hsu:HLASF_0598"/>
<feature type="region of interest" description="Disordered" evidence="1">
    <location>
        <begin position="116"/>
        <end position="158"/>
    </location>
</feature>
<dbReference type="GeneID" id="26009960"/>
<reference evidence="4" key="2">
    <citation type="submission" date="2015-05" db="EMBL/GenBank/DDBJ databases">
        <title>Complete genome sequence of Halanaeroarchaeum sulfurireducens type strain M27-SA2, a sulfate-reducer haloarchaeon from marine anoxic lake Medee.</title>
        <authorList>
            <person name="Messina E."/>
            <person name="Kublanov I.V."/>
            <person name="Toshchakov S."/>
            <person name="Arcadi E."/>
            <person name="La Spada G."/>
            <person name="La Cono V."/>
            <person name="Yakimov M.M."/>
        </authorList>
    </citation>
    <scope>NUCLEOTIDE SEQUENCE [LARGE SCALE GENOMIC DNA]</scope>
    <source>
        <strain evidence="4">M27-SA2</strain>
    </source>
</reference>
<evidence type="ECO:0000313" key="5">
    <source>
        <dbReference type="Proteomes" id="UP000069906"/>
    </source>
</evidence>
<organism evidence="2 5">
    <name type="scientific">Halanaeroarchaeum sulfurireducens</name>
    <dbReference type="NCBI Taxonomy" id="1604004"/>
    <lineage>
        <taxon>Archaea</taxon>
        <taxon>Methanobacteriati</taxon>
        <taxon>Methanobacteriota</taxon>
        <taxon>Stenosarchaea group</taxon>
        <taxon>Halobacteria</taxon>
        <taxon>Halobacteriales</taxon>
        <taxon>Halobacteriaceae</taxon>
        <taxon>Halanaeroarchaeum</taxon>
    </lineage>
</organism>
<sequence length="168" mass="17182">MNRAISTVFDVGFAIVLVGASVAVLAGVPAPGTDQPPTVHSGGGVALSGSTMTVQYPREDGPPAVVTGTVAGHVRDAAVARHAGVGDDYVAAVEREVGTRIKDTGTRTQLVGACEPRNEPSTPADTIVVGPAPPTGDPVDATAYRWNETDDGGSRDCDPVVVVRRWSP</sequence>
<dbReference type="EMBL" id="CP011564">
    <property type="protein sequence ID" value="ALG81495.1"/>
    <property type="molecule type" value="Genomic_DNA"/>
</dbReference>
<dbReference type="RefSeq" id="WP_050047895.1">
    <property type="nucleotide sequence ID" value="NZ_CP008874.1"/>
</dbReference>
<dbReference type="OrthoDB" id="386610at2157"/>
<evidence type="ECO:0000313" key="2">
    <source>
        <dbReference type="EMBL" id="AKH97094.1"/>
    </source>
</evidence>
<evidence type="ECO:0000313" key="4">
    <source>
        <dbReference type="Proteomes" id="UP000060390"/>
    </source>
</evidence>
<dbReference type="EMBL" id="CP008874">
    <property type="protein sequence ID" value="AKH97094.1"/>
    <property type="molecule type" value="Genomic_DNA"/>
</dbReference>
<proteinExistence type="predicted"/>
<evidence type="ECO:0000256" key="1">
    <source>
        <dbReference type="SAM" id="MobiDB-lite"/>
    </source>
</evidence>
<dbReference type="HOGENOM" id="CLU_1582847_0_0_2"/>
<gene>
    <name evidence="3" type="ORF">HLASA_0594</name>
    <name evidence="2" type="ORF">HLASF_0598</name>
</gene>